<sequence>MQHILAYPYASRFAGFIPKEEDGGADHAQRLWRYVNQSDRVRFVQLGRWMLYADAFGYARRELPGRLCVIQNGDISLSLARQHVQAYRRLVSSAVTGSDKQSLLVSVHGHSKVFILSRSHLELPSCPTTVVRNCAKAALIGSYDTYIFISPLPEILEWQTPMPQNIWGAENRVIWALKCLNISVTNPCLELVTVHHHCKSSFRPTQQEDPIGLPRVEYDKNGPYSFPPRKPAASLEESMDPADFPAREICHHFPWNGPEGRSAEDIAAQRRDEANANQAKARRTGGWKG</sequence>
<name>L8HEN1_ACACF</name>
<evidence type="ECO:0000256" key="1">
    <source>
        <dbReference type="SAM" id="MobiDB-lite"/>
    </source>
</evidence>
<dbReference type="VEuPathDB" id="AmoebaDB:ACA1_143640"/>
<dbReference type="OrthoDB" id="5977719at2759"/>
<accession>L8HEN1</accession>
<feature type="compositionally biased region" description="Basic and acidic residues" evidence="1">
    <location>
        <begin position="261"/>
        <end position="274"/>
    </location>
</feature>
<feature type="region of interest" description="Disordered" evidence="1">
    <location>
        <begin position="254"/>
        <end position="289"/>
    </location>
</feature>
<proteinExistence type="predicted"/>
<dbReference type="PANTHER" id="PTHR40743">
    <property type="entry name" value="NUCLEOTIDE-DIPHOSPHO-SUGAR TRANSFERASE CONTAINING PROTEIN"/>
    <property type="match status" value="1"/>
</dbReference>
<organism evidence="2 3">
    <name type="scientific">Acanthamoeba castellanii (strain ATCC 30010 / Neff)</name>
    <dbReference type="NCBI Taxonomy" id="1257118"/>
    <lineage>
        <taxon>Eukaryota</taxon>
        <taxon>Amoebozoa</taxon>
        <taxon>Discosea</taxon>
        <taxon>Longamoebia</taxon>
        <taxon>Centramoebida</taxon>
        <taxon>Acanthamoebidae</taxon>
        <taxon>Acanthamoeba</taxon>
    </lineage>
</organism>
<dbReference type="PANTHER" id="PTHR40743:SF1">
    <property type="entry name" value="POSSIBLE GLYCOSYLTRANSFERASE"/>
    <property type="match status" value="1"/>
</dbReference>
<feature type="compositionally biased region" description="Basic residues" evidence="1">
    <location>
        <begin position="280"/>
        <end position="289"/>
    </location>
</feature>
<evidence type="ECO:0000313" key="2">
    <source>
        <dbReference type="EMBL" id="ELR23984.1"/>
    </source>
</evidence>
<dbReference type="AlphaFoldDB" id="L8HEN1"/>
<dbReference type="Proteomes" id="UP000011083">
    <property type="component" value="Unassembled WGS sequence"/>
</dbReference>
<dbReference type="RefSeq" id="XP_004353512.1">
    <property type="nucleotide sequence ID" value="XM_004353460.1"/>
</dbReference>
<protein>
    <submittedName>
        <fullName evidence="2">Uncharacterized protein</fullName>
    </submittedName>
</protein>
<reference evidence="2 3" key="1">
    <citation type="journal article" date="2013" name="Genome Biol.">
        <title>Genome of Acanthamoeba castellanii highlights extensive lateral gene transfer and early evolution of tyrosine kinase signaling.</title>
        <authorList>
            <person name="Clarke M."/>
            <person name="Lohan A.J."/>
            <person name="Liu B."/>
            <person name="Lagkouvardos I."/>
            <person name="Roy S."/>
            <person name="Zafar N."/>
            <person name="Bertelli C."/>
            <person name="Schilde C."/>
            <person name="Kianianmomeni A."/>
            <person name="Burglin T.R."/>
            <person name="Frech C."/>
            <person name="Turcotte B."/>
            <person name="Kopec K.O."/>
            <person name="Synnott J.M."/>
            <person name="Choo C."/>
            <person name="Paponov I."/>
            <person name="Finkler A."/>
            <person name="Soon Heng Tan C."/>
            <person name="Hutchins A.P."/>
            <person name="Weinmeier T."/>
            <person name="Rattei T."/>
            <person name="Chu J.S."/>
            <person name="Gimenez G."/>
            <person name="Irimia M."/>
            <person name="Rigden D.J."/>
            <person name="Fitzpatrick D.A."/>
            <person name="Lorenzo-Morales J."/>
            <person name="Bateman A."/>
            <person name="Chiu C.H."/>
            <person name="Tang P."/>
            <person name="Hegemann P."/>
            <person name="Fromm H."/>
            <person name="Raoult D."/>
            <person name="Greub G."/>
            <person name="Miranda-Saavedra D."/>
            <person name="Chen N."/>
            <person name="Nash P."/>
            <person name="Ginger M.L."/>
            <person name="Horn M."/>
            <person name="Schaap P."/>
            <person name="Caler L."/>
            <person name="Loftus B."/>
        </authorList>
    </citation>
    <scope>NUCLEOTIDE SEQUENCE [LARGE SCALE GENOMIC DNA]</scope>
    <source>
        <strain evidence="2 3">Neff</strain>
    </source>
</reference>
<dbReference type="KEGG" id="acan:ACA1_143640"/>
<keyword evidence="3" id="KW-1185">Reference proteome</keyword>
<dbReference type="EMBL" id="KB007840">
    <property type="protein sequence ID" value="ELR23984.1"/>
    <property type="molecule type" value="Genomic_DNA"/>
</dbReference>
<evidence type="ECO:0000313" key="3">
    <source>
        <dbReference type="Proteomes" id="UP000011083"/>
    </source>
</evidence>
<dbReference type="GeneID" id="14924983"/>
<gene>
    <name evidence="2" type="ORF">ACA1_143640</name>
</gene>